<feature type="domain" description="Transposase IS200-like" evidence="1">
    <location>
        <begin position="9"/>
        <end position="126"/>
    </location>
</feature>
<organism evidence="2 3">
    <name type="scientific">Candidatus Doudnabacteria bacterium CG10_big_fil_rev_8_21_14_0_10_41_10</name>
    <dbReference type="NCBI Taxonomy" id="1974551"/>
    <lineage>
        <taxon>Bacteria</taxon>
        <taxon>Candidatus Doudnaibacteriota</taxon>
    </lineage>
</organism>
<name>A0A2H0VCQ2_9BACT</name>
<dbReference type="SMART" id="SM01321">
    <property type="entry name" value="Y1_Tnp"/>
    <property type="match status" value="1"/>
</dbReference>
<dbReference type="SUPFAM" id="SSF143422">
    <property type="entry name" value="Transposase IS200-like"/>
    <property type="match status" value="1"/>
</dbReference>
<comment type="caution">
    <text evidence="2">The sequence shown here is derived from an EMBL/GenBank/DDBJ whole genome shotgun (WGS) entry which is preliminary data.</text>
</comment>
<evidence type="ECO:0000259" key="1">
    <source>
        <dbReference type="SMART" id="SM01321"/>
    </source>
</evidence>
<dbReference type="Proteomes" id="UP000230557">
    <property type="component" value="Unassembled WGS sequence"/>
</dbReference>
<accession>A0A2H0VCQ2</accession>
<evidence type="ECO:0000313" key="2">
    <source>
        <dbReference type="EMBL" id="PIR96884.1"/>
    </source>
</evidence>
<gene>
    <name evidence="2" type="ORF">COT91_04295</name>
</gene>
<dbReference type="PANTHER" id="PTHR34322:SF2">
    <property type="entry name" value="TRANSPOSASE IS200-LIKE DOMAIN-CONTAINING PROTEIN"/>
    <property type="match status" value="1"/>
</dbReference>
<dbReference type="Pfam" id="PF01797">
    <property type="entry name" value="Y1_Tnp"/>
    <property type="match status" value="1"/>
</dbReference>
<dbReference type="InterPro" id="IPR002686">
    <property type="entry name" value="Transposase_17"/>
</dbReference>
<dbReference type="EMBL" id="PFAJ01000056">
    <property type="protein sequence ID" value="PIR96884.1"/>
    <property type="molecule type" value="Genomic_DNA"/>
</dbReference>
<dbReference type="AlphaFoldDB" id="A0A2H0VCQ2"/>
<dbReference type="PANTHER" id="PTHR34322">
    <property type="entry name" value="TRANSPOSASE, Y1_TNP DOMAIN-CONTAINING"/>
    <property type="match status" value="1"/>
</dbReference>
<dbReference type="GO" id="GO:0004803">
    <property type="term" value="F:transposase activity"/>
    <property type="evidence" value="ECO:0007669"/>
    <property type="project" value="InterPro"/>
</dbReference>
<protein>
    <recommendedName>
        <fullName evidence="1">Transposase IS200-like domain-containing protein</fullName>
    </recommendedName>
</protein>
<proteinExistence type="predicted"/>
<dbReference type="InterPro" id="IPR036515">
    <property type="entry name" value="Transposase_17_sf"/>
</dbReference>
<dbReference type="Gene3D" id="3.30.70.1290">
    <property type="entry name" value="Transposase IS200-like"/>
    <property type="match status" value="1"/>
</dbReference>
<reference evidence="3" key="1">
    <citation type="submission" date="2017-09" db="EMBL/GenBank/DDBJ databases">
        <title>Depth-based differentiation of microbial function through sediment-hosted aquifers and enrichment of novel symbionts in the deep terrestrial subsurface.</title>
        <authorList>
            <person name="Probst A.J."/>
            <person name="Ladd B."/>
            <person name="Jarett J.K."/>
            <person name="Geller-Mcgrath D.E."/>
            <person name="Sieber C.M.K."/>
            <person name="Emerson J.B."/>
            <person name="Anantharaman K."/>
            <person name="Thomas B.C."/>
            <person name="Malmstrom R."/>
            <person name="Stieglmeier M."/>
            <person name="Klingl A."/>
            <person name="Woyke T."/>
            <person name="Ryan C.M."/>
            <person name="Banfield J.F."/>
        </authorList>
    </citation>
    <scope>NUCLEOTIDE SEQUENCE [LARGE SCALE GENOMIC DNA]</scope>
</reference>
<evidence type="ECO:0000313" key="3">
    <source>
        <dbReference type="Proteomes" id="UP000230557"/>
    </source>
</evidence>
<sequence>MARQSRIDIAREVYHVINRANTRWRIFKTAKDYAAVIDSLEEIKEEFPLDIFAFCIMPNHWHFAVKPKEDGDMGRFFGKFTQKVTQRWHVSHHTTGSGHLFQGRFKSFLVEQESYFLQLMKYIESNPLRAKLANKAEDWQWGSLFLRKNNTERSSKILTPWPVDIPSNYLKLVNQPFPKPQLESIRHSVTRNKPLGGVSWVEKMISKYDLQYTVRPEGRPKK</sequence>
<dbReference type="GO" id="GO:0003677">
    <property type="term" value="F:DNA binding"/>
    <property type="evidence" value="ECO:0007669"/>
    <property type="project" value="InterPro"/>
</dbReference>
<dbReference type="GO" id="GO:0006313">
    <property type="term" value="P:DNA transposition"/>
    <property type="evidence" value="ECO:0007669"/>
    <property type="project" value="InterPro"/>
</dbReference>